<sequence>MVVNFKWLSFLSFSWFRRCKSCHQRGKKCVCKRPSLTLEHIFYLEARKNKYGARNFSHVSDTAVTSSTVCSTSTTMISSCRCSLGDEPSTSSHVNWQSSLSTRAKQRALVRNNSGQIVMRTHSRKTSCPEDVHVRSYSNASNKSSRQWHRSHRTSSHSHSRCRQPSFRHIDEGCSYQFYGRSGAPATQLSNTMVSSRVSNNDSMIVRTSTNSYRVSMASDRMSLDNNFGSVNHRGGLLLENGSMCSSVQEDDEALRRLKGWFQSSTPTNSSAASRYHYY</sequence>
<accession>A0AAV2YJU7</accession>
<feature type="compositionally biased region" description="Basic residues" evidence="1">
    <location>
        <begin position="146"/>
        <end position="162"/>
    </location>
</feature>
<name>A0AAV2YJU7_9STRA</name>
<evidence type="ECO:0000256" key="1">
    <source>
        <dbReference type="SAM" id="MobiDB-lite"/>
    </source>
</evidence>
<evidence type="ECO:0000313" key="3">
    <source>
        <dbReference type="EMBL" id="DAZ95285.1"/>
    </source>
</evidence>
<feature type="chain" id="PRO_5043853338" evidence="2">
    <location>
        <begin position="22"/>
        <end position="279"/>
    </location>
</feature>
<organism evidence="3 4">
    <name type="scientific">Lagenidium giganteum</name>
    <dbReference type="NCBI Taxonomy" id="4803"/>
    <lineage>
        <taxon>Eukaryota</taxon>
        <taxon>Sar</taxon>
        <taxon>Stramenopiles</taxon>
        <taxon>Oomycota</taxon>
        <taxon>Peronosporomycetes</taxon>
        <taxon>Pythiales</taxon>
        <taxon>Pythiaceae</taxon>
    </lineage>
</organism>
<evidence type="ECO:0000256" key="2">
    <source>
        <dbReference type="SAM" id="SignalP"/>
    </source>
</evidence>
<evidence type="ECO:0000313" key="4">
    <source>
        <dbReference type="Proteomes" id="UP001146120"/>
    </source>
</evidence>
<proteinExistence type="predicted"/>
<dbReference type="Proteomes" id="UP001146120">
    <property type="component" value="Unassembled WGS sequence"/>
</dbReference>
<comment type="caution">
    <text evidence="3">The sequence shown here is derived from an EMBL/GenBank/DDBJ whole genome shotgun (WGS) entry which is preliminary data.</text>
</comment>
<feature type="signal peptide" evidence="2">
    <location>
        <begin position="1"/>
        <end position="21"/>
    </location>
</feature>
<gene>
    <name evidence="3" type="ORF">N0F65_007775</name>
</gene>
<reference evidence="3" key="2">
    <citation type="journal article" date="2023" name="Microbiol Resour">
        <title>Decontamination and Annotation of the Draft Genome Sequence of the Oomycete Lagenidium giganteum ARSEF 373.</title>
        <authorList>
            <person name="Morgan W.R."/>
            <person name="Tartar A."/>
        </authorList>
    </citation>
    <scope>NUCLEOTIDE SEQUENCE</scope>
    <source>
        <strain evidence="3">ARSEF 373</strain>
    </source>
</reference>
<dbReference type="AlphaFoldDB" id="A0AAV2YJU7"/>
<reference evidence="3" key="1">
    <citation type="submission" date="2022-11" db="EMBL/GenBank/DDBJ databases">
        <authorList>
            <person name="Morgan W.R."/>
            <person name="Tartar A."/>
        </authorList>
    </citation>
    <scope>NUCLEOTIDE SEQUENCE</scope>
    <source>
        <strain evidence="3">ARSEF 373</strain>
    </source>
</reference>
<feature type="region of interest" description="Disordered" evidence="1">
    <location>
        <begin position="139"/>
        <end position="164"/>
    </location>
</feature>
<keyword evidence="2" id="KW-0732">Signal</keyword>
<keyword evidence="4" id="KW-1185">Reference proteome</keyword>
<dbReference type="EMBL" id="DAKRPA010000211">
    <property type="protein sequence ID" value="DAZ95285.1"/>
    <property type="molecule type" value="Genomic_DNA"/>
</dbReference>
<protein>
    <submittedName>
        <fullName evidence="3">Uncharacterized protein</fullName>
    </submittedName>
</protein>